<dbReference type="EC" id="5.3.1.6" evidence="3"/>
<dbReference type="CDD" id="cd01398">
    <property type="entry name" value="RPI_A"/>
    <property type="match status" value="1"/>
</dbReference>
<gene>
    <name evidence="4" type="ORF">AVDCRST_MAG03-109</name>
</gene>
<protein>
    <recommendedName>
        <fullName evidence="3">Ribose 5-phosphate isomerase A</fullName>
        <ecNumber evidence="3">5.3.1.6</ecNumber>
    </recommendedName>
</protein>
<dbReference type="PANTHER" id="PTHR43748:SF3">
    <property type="entry name" value="RIBOSE-5-PHOSPHATE ISOMERASE 3, CHLOROPLASTIC-RELATED"/>
    <property type="match status" value="1"/>
</dbReference>
<dbReference type="InterPro" id="IPR037171">
    <property type="entry name" value="NagB/RpiA_transferase-like"/>
</dbReference>
<sequence>MTDADGRKRDAARAAVERFVRDGATIGLGSGTTSAFVVMRIGELLEAGELRGVRGIPTSESTAALAREVNIPMVSLSEARPTLTLDGADEISPDLAAVKGLGGALLREKIVAAASTTGLVLVADATKMVDALGTRSPVPVEVDPYGWQATLDALSTLGCKPSLRTDAAGPEHPFVTDGGHYTADCAFEGIEDPTALEAAVKAIPGALECGLFVDLAVAAVVAGEDGVRVLEK</sequence>
<evidence type="ECO:0000256" key="3">
    <source>
        <dbReference type="NCBIfam" id="TIGR00021"/>
    </source>
</evidence>
<dbReference type="Gene3D" id="3.40.50.1360">
    <property type="match status" value="1"/>
</dbReference>
<evidence type="ECO:0000256" key="1">
    <source>
        <dbReference type="ARBA" id="ARBA00004921"/>
    </source>
</evidence>
<dbReference type="InterPro" id="IPR050262">
    <property type="entry name" value="Ribose-5P_isomerase"/>
</dbReference>
<name>A0A6J4NI36_9ACTN</name>
<dbReference type="InterPro" id="IPR004788">
    <property type="entry name" value="Ribose5P_isomerase_type_A"/>
</dbReference>
<dbReference type="SUPFAM" id="SSF100950">
    <property type="entry name" value="NagB/RpiA/CoA transferase-like"/>
    <property type="match status" value="1"/>
</dbReference>
<organism evidence="4">
    <name type="scientific">uncultured Rubrobacteraceae bacterium</name>
    <dbReference type="NCBI Taxonomy" id="349277"/>
    <lineage>
        <taxon>Bacteria</taxon>
        <taxon>Bacillati</taxon>
        <taxon>Actinomycetota</taxon>
        <taxon>Rubrobacteria</taxon>
        <taxon>Rubrobacterales</taxon>
        <taxon>Rubrobacteraceae</taxon>
        <taxon>environmental samples</taxon>
    </lineage>
</organism>
<dbReference type="PANTHER" id="PTHR43748">
    <property type="entry name" value="RIBOSE-5-PHOSPHATE ISOMERASE 3, CHLOROPLASTIC-RELATED"/>
    <property type="match status" value="1"/>
</dbReference>
<dbReference type="NCBIfam" id="TIGR00021">
    <property type="entry name" value="rpiA"/>
    <property type="match status" value="1"/>
</dbReference>
<comment type="pathway">
    <text evidence="1">Carbohydrate degradation.</text>
</comment>
<accession>A0A6J4NI36</accession>
<dbReference type="SUPFAM" id="SSF75445">
    <property type="entry name" value="D-ribose-5-phosphate isomerase (RpiA), lid domain"/>
    <property type="match status" value="1"/>
</dbReference>
<evidence type="ECO:0000313" key="4">
    <source>
        <dbReference type="EMBL" id="CAA9383550.1"/>
    </source>
</evidence>
<dbReference type="GO" id="GO:0004751">
    <property type="term" value="F:ribose-5-phosphate isomerase activity"/>
    <property type="evidence" value="ECO:0007669"/>
    <property type="project" value="UniProtKB-UniRule"/>
</dbReference>
<dbReference type="GO" id="GO:0009052">
    <property type="term" value="P:pentose-phosphate shunt, non-oxidative branch"/>
    <property type="evidence" value="ECO:0007669"/>
    <property type="project" value="InterPro"/>
</dbReference>
<reference evidence="4" key="1">
    <citation type="submission" date="2020-02" db="EMBL/GenBank/DDBJ databases">
        <authorList>
            <person name="Meier V. D."/>
        </authorList>
    </citation>
    <scope>NUCLEOTIDE SEQUENCE</scope>
    <source>
        <strain evidence="4">AVDCRST_MAG03</strain>
    </source>
</reference>
<dbReference type="NCBIfam" id="NF001924">
    <property type="entry name" value="PRK00702.1"/>
    <property type="match status" value="1"/>
</dbReference>
<dbReference type="EMBL" id="CADCUT010000004">
    <property type="protein sequence ID" value="CAA9383550.1"/>
    <property type="molecule type" value="Genomic_DNA"/>
</dbReference>
<dbReference type="Gene3D" id="3.30.70.260">
    <property type="match status" value="1"/>
</dbReference>
<evidence type="ECO:0000256" key="2">
    <source>
        <dbReference type="ARBA" id="ARBA00023235"/>
    </source>
</evidence>
<keyword evidence="2 4" id="KW-0413">Isomerase</keyword>
<proteinExistence type="predicted"/>
<dbReference type="AlphaFoldDB" id="A0A6J4NI36"/>
<dbReference type="Pfam" id="PF06026">
    <property type="entry name" value="Rib_5-P_isom_A"/>
    <property type="match status" value="1"/>
</dbReference>